<dbReference type="SMART" id="SM00440">
    <property type="entry name" value="ZnF_C2C2"/>
    <property type="match status" value="1"/>
</dbReference>
<dbReference type="FunFam" id="2.20.25.10:FF:000001">
    <property type="entry name" value="Probable Transcription elongation factor S-II"/>
    <property type="match status" value="1"/>
</dbReference>
<keyword evidence="11" id="KW-0648">Protein biosynthesis</keyword>
<evidence type="ECO:0000259" key="9">
    <source>
        <dbReference type="PROSITE" id="PS51321"/>
    </source>
</evidence>
<dbReference type="PROSITE" id="PS00466">
    <property type="entry name" value="ZF_TFIIS_1"/>
    <property type="match status" value="1"/>
</dbReference>
<dbReference type="PROSITE" id="PS51321">
    <property type="entry name" value="TFIIS_CENTRAL"/>
    <property type="match status" value="1"/>
</dbReference>
<feature type="coiled-coil region" evidence="7">
    <location>
        <begin position="170"/>
        <end position="197"/>
    </location>
</feature>
<evidence type="ECO:0000313" key="10">
    <source>
        <dbReference type="EMBL" id="CAD9711266.1"/>
    </source>
</evidence>
<dbReference type="SUPFAM" id="SSF57783">
    <property type="entry name" value="Zinc beta-ribbon"/>
    <property type="match status" value="1"/>
</dbReference>
<dbReference type="InterPro" id="IPR036575">
    <property type="entry name" value="TFIIS_cen_dom_sf"/>
</dbReference>
<dbReference type="GO" id="GO:0006351">
    <property type="term" value="P:DNA-templated transcription"/>
    <property type="evidence" value="ECO:0007669"/>
    <property type="project" value="InterPro"/>
</dbReference>
<feature type="domain" description="TFIIS central" evidence="9">
    <location>
        <begin position="154"/>
        <end position="274"/>
    </location>
</feature>
<dbReference type="OrthoDB" id="514209at2759"/>
<evidence type="ECO:0000256" key="2">
    <source>
        <dbReference type="ARBA" id="ARBA00022723"/>
    </source>
</evidence>
<dbReference type="AlphaFoldDB" id="A0A5B8MSX9"/>
<dbReference type="Gene3D" id="1.10.472.30">
    <property type="entry name" value="Transcription elongation factor S-II, central domain"/>
    <property type="match status" value="1"/>
</dbReference>
<evidence type="ECO:0000313" key="11">
    <source>
        <dbReference type="EMBL" id="QDZ23397.1"/>
    </source>
</evidence>
<reference evidence="10" key="2">
    <citation type="submission" date="2021-01" db="EMBL/GenBank/DDBJ databases">
        <authorList>
            <person name="Corre E."/>
            <person name="Pelletier E."/>
            <person name="Niang G."/>
            <person name="Scheremetjew M."/>
            <person name="Finn R."/>
            <person name="Kale V."/>
            <person name="Holt S."/>
            <person name="Cochrane G."/>
            <person name="Meng A."/>
            <person name="Brown T."/>
            <person name="Cohen L."/>
        </authorList>
    </citation>
    <scope>NUCLEOTIDE SEQUENCE</scope>
    <source>
        <strain evidence="10">CCMP1205</strain>
    </source>
</reference>
<reference evidence="11 12" key="1">
    <citation type="submission" date="2018-07" db="EMBL/GenBank/DDBJ databases">
        <title>The complete nuclear genome of the prasinophyte Chloropicon primus (CCMP1205).</title>
        <authorList>
            <person name="Pombert J.-F."/>
            <person name="Otis C."/>
            <person name="Turmel M."/>
            <person name="Lemieux C."/>
        </authorList>
    </citation>
    <scope>NUCLEOTIDE SEQUENCE [LARGE SCALE GENOMIC DNA]</scope>
    <source>
        <strain evidence="11 12">CCMP1205</strain>
    </source>
</reference>
<dbReference type="CDD" id="cd13749">
    <property type="entry name" value="Zn-ribbon_TFIIS"/>
    <property type="match status" value="1"/>
</dbReference>
<sequence length="319" mass="35498">MGLSGGELGVNELCGLVGKIEKLAKNAAENDSDKKGAIALLERIGKELKNKSVLAKAQEKEKAGKRLKRLEKHECQGLASTANRVLGEIVKRFKNEERVAQGVAKFKETKGAKPVEDMVKVKVTEHPKVEREQEKAAVAAAAALVAKGDPFTNARQVVKKALLEGLKLACEETGKDVELAEKVATELEEELSQKYNTESKVSKEYKLKYRSLSFNLKDKNNPDLRSRVLLGEVDCKDLVTWSPQQLASDKRKEDNATIKKNMLLNAQARKPTVSSTDQFKCGKCGQRKCTYYQMQTRSADEPMTTFVTCTVCNNRWKFS</sequence>
<dbReference type="Pfam" id="PF07500">
    <property type="entry name" value="TFIIS_M"/>
    <property type="match status" value="1"/>
</dbReference>
<dbReference type="EMBL" id="CP031043">
    <property type="protein sequence ID" value="QDZ23397.1"/>
    <property type="molecule type" value="Genomic_DNA"/>
</dbReference>
<dbReference type="GO" id="GO:0003746">
    <property type="term" value="F:translation elongation factor activity"/>
    <property type="evidence" value="ECO:0007669"/>
    <property type="project" value="UniProtKB-KW"/>
</dbReference>
<dbReference type="Proteomes" id="UP000316726">
    <property type="component" value="Chromosome 10"/>
</dbReference>
<dbReference type="Gene3D" id="2.20.25.10">
    <property type="match status" value="1"/>
</dbReference>
<evidence type="ECO:0000256" key="6">
    <source>
        <dbReference type="PROSITE-ProRule" id="PRU00472"/>
    </source>
</evidence>
<dbReference type="SMART" id="SM00510">
    <property type="entry name" value="TFS2M"/>
    <property type="match status" value="1"/>
</dbReference>
<keyword evidence="3 6" id="KW-0863">Zinc-finger</keyword>
<evidence type="ECO:0000256" key="5">
    <source>
        <dbReference type="ARBA" id="ARBA00023242"/>
    </source>
</evidence>
<protein>
    <submittedName>
        <fullName evidence="11">Transcription elongation factor TFIIS</fullName>
    </submittedName>
</protein>
<dbReference type="Pfam" id="PF01096">
    <property type="entry name" value="Zn_ribbon_TFIIS"/>
    <property type="match status" value="1"/>
</dbReference>
<keyword evidence="11" id="KW-0251">Elongation factor</keyword>
<keyword evidence="2" id="KW-0479">Metal-binding</keyword>
<evidence type="ECO:0000256" key="3">
    <source>
        <dbReference type="ARBA" id="ARBA00022771"/>
    </source>
</evidence>
<evidence type="ECO:0000256" key="4">
    <source>
        <dbReference type="ARBA" id="ARBA00022833"/>
    </source>
</evidence>
<keyword evidence="12" id="KW-1185">Reference proteome</keyword>
<organism evidence="11 12">
    <name type="scientific">Chloropicon primus</name>
    <dbReference type="NCBI Taxonomy" id="1764295"/>
    <lineage>
        <taxon>Eukaryota</taxon>
        <taxon>Viridiplantae</taxon>
        <taxon>Chlorophyta</taxon>
        <taxon>Chloropicophyceae</taxon>
        <taxon>Chloropicales</taxon>
        <taxon>Chloropicaceae</taxon>
        <taxon>Chloropicon</taxon>
    </lineage>
</organism>
<keyword evidence="7" id="KW-0175">Coiled coil</keyword>
<dbReference type="InterPro" id="IPR003618">
    <property type="entry name" value="TFIIS_cen_dom"/>
</dbReference>
<dbReference type="STRING" id="1764295.A0A5B8MSX9"/>
<comment type="subcellular location">
    <subcellularLocation>
        <location evidence="1">Nucleus</location>
    </subcellularLocation>
</comment>
<dbReference type="SUPFAM" id="SSF46942">
    <property type="entry name" value="Elongation factor TFIIS domain 2"/>
    <property type="match status" value="1"/>
</dbReference>
<dbReference type="PROSITE" id="PS51133">
    <property type="entry name" value="ZF_TFIIS_2"/>
    <property type="match status" value="1"/>
</dbReference>
<evidence type="ECO:0000313" key="12">
    <source>
        <dbReference type="Proteomes" id="UP000316726"/>
    </source>
</evidence>
<dbReference type="GO" id="GO:0003676">
    <property type="term" value="F:nucleic acid binding"/>
    <property type="evidence" value="ECO:0007669"/>
    <property type="project" value="InterPro"/>
</dbReference>
<evidence type="ECO:0000259" key="8">
    <source>
        <dbReference type="PROSITE" id="PS51133"/>
    </source>
</evidence>
<name>A0A5B8MSX9_9CHLO</name>
<dbReference type="PANTHER" id="PTHR11477:SF0">
    <property type="entry name" value="IP08861P-RELATED"/>
    <property type="match status" value="1"/>
</dbReference>
<proteinExistence type="predicted"/>
<keyword evidence="4" id="KW-0862">Zinc</keyword>
<dbReference type="PIRSF" id="PIRSF006704">
    <property type="entry name" value="TF_IIS"/>
    <property type="match status" value="1"/>
</dbReference>
<dbReference type="PANTHER" id="PTHR11477">
    <property type="entry name" value="TRANSCRIPTION FACTOR S-II ZINC FINGER DOMAIN-CONTAINING PROTEIN"/>
    <property type="match status" value="1"/>
</dbReference>
<dbReference type="InterPro" id="IPR035100">
    <property type="entry name" value="TF_IIS-typ"/>
</dbReference>
<keyword evidence="5" id="KW-0539">Nucleus</keyword>
<evidence type="ECO:0000256" key="1">
    <source>
        <dbReference type="ARBA" id="ARBA00004123"/>
    </source>
</evidence>
<evidence type="ECO:0000256" key="7">
    <source>
        <dbReference type="SAM" id="Coils"/>
    </source>
</evidence>
<feature type="domain" description="TFIIS-type" evidence="8">
    <location>
        <begin position="277"/>
        <end position="317"/>
    </location>
</feature>
<gene>
    <name evidence="11" type="ORF">A3770_10p59150</name>
    <name evidence="10" type="ORF">CPRI1469_LOCUS105</name>
</gene>
<dbReference type="EMBL" id="HBHL01000182">
    <property type="protein sequence ID" value="CAD9711266.1"/>
    <property type="molecule type" value="Transcribed_RNA"/>
</dbReference>
<dbReference type="GO" id="GO:0005634">
    <property type="term" value="C:nucleus"/>
    <property type="evidence" value="ECO:0007669"/>
    <property type="project" value="UniProtKB-SubCell"/>
</dbReference>
<dbReference type="InterPro" id="IPR001222">
    <property type="entry name" value="Znf_TFIIS"/>
</dbReference>
<dbReference type="GO" id="GO:0008270">
    <property type="term" value="F:zinc ion binding"/>
    <property type="evidence" value="ECO:0007669"/>
    <property type="project" value="UniProtKB-KW"/>
</dbReference>
<accession>A0A5B8MSX9</accession>